<gene>
    <name evidence="1" type="ORF">ENV41_00875</name>
</gene>
<name>A0A7V3J983_UNCC3</name>
<dbReference type="AlphaFoldDB" id="A0A7V3J983"/>
<dbReference type="EMBL" id="DTGG01000024">
    <property type="protein sequence ID" value="HFZ08675.1"/>
    <property type="molecule type" value="Genomic_DNA"/>
</dbReference>
<sequence length="138" mass="15778">MKELPKLPTLEEIMDLAKLTPTDLHQSMIDHVACSGWYSFLLAKARVRTMKAKFSLEVLAANLDSEIRKVAEKAGKKITETVVHNTVVSLEEYQRAWEEYVLAVEEEKVLSAVVKMLDDKKDMMMSYAMSLRRESVEV</sequence>
<comment type="caution">
    <text evidence="1">The sequence shown here is derived from an EMBL/GenBank/DDBJ whole genome shotgun (WGS) entry which is preliminary data.</text>
</comment>
<accession>A0A7V3J983</accession>
<reference evidence="1" key="1">
    <citation type="journal article" date="2020" name="mSystems">
        <title>Genome- and Community-Level Interaction Insights into Carbon Utilization and Element Cycling Functions of Hydrothermarchaeota in Hydrothermal Sediment.</title>
        <authorList>
            <person name="Zhou Z."/>
            <person name="Liu Y."/>
            <person name="Xu W."/>
            <person name="Pan J."/>
            <person name="Luo Z.H."/>
            <person name="Li M."/>
        </authorList>
    </citation>
    <scope>NUCLEOTIDE SEQUENCE [LARGE SCALE GENOMIC DNA]</scope>
    <source>
        <strain evidence="1">SpSt-757</strain>
    </source>
</reference>
<organism evidence="1">
    <name type="scientific">candidate division CPR3 bacterium</name>
    <dbReference type="NCBI Taxonomy" id="2268181"/>
    <lineage>
        <taxon>Bacteria</taxon>
        <taxon>Bacteria division CPR3</taxon>
    </lineage>
</organism>
<proteinExistence type="predicted"/>
<protein>
    <submittedName>
        <fullName evidence="1">Uncharacterized protein</fullName>
    </submittedName>
</protein>
<evidence type="ECO:0000313" key="1">
    <source>
        <dbReference type="EMBL" id="HFZ08675.1"/>
    </source>
</evidence>